<proteinExistence type="predicted"/>
<name>A0ABR1VSZ4_9PEZI</name>
<evidence type="ECO:0000313" key="4">
    <source>
        <dbReference type="EMBL" id="KAK8073431.1"/>
    </source>
</evidence>
<dbReference type="PROSITE" id="PS50088">
    <property type="entry name" value="ANK_REPEAT"/>
    <property type="match status" value="1"/>
</dbReference>
<reference evidence="4 5" key="1">
    <citation type="submission" date="2023-01" db="EMBL/GenBank/DDBJ databases">
        <title>Analysis of 21 Apiospora genomes using comparative genomics revels a genus with tremendous synthesis potential of carbohydrate active enzymes and secondary metabolites.</title>
        <authorList>
            <person name="Sorensen T."/>
        </authorList>
    </citation>
    <scope>NUCLEOTIDE SEQUENCE [LARGE SCALE GENOMIC DNA]</scope>
    <source>
        <strain evidence="4 5">CBS 135458</strain>
    </source>
</reference>
<dbReference type="Gene3D" id="1.25.40.20">
    <property type="entry name" value="Ankyrin repeat-containing domain"/>
    <property type="match status" value="1"/>
</dbReference>
<keyword evidence="2 3" id="KW-0040">ANK repeat</keyword>
<dbReference type="GeneID" id="92088802"/>
<dbReference type="EMBL" id="JAQQWL010000005">
    <property type="protein sequence ID" value="KAK8073431.1"/>
    <property type="molecule type" value="Genomic_DNA"/>
</dbReference>
<protein>
    <recommendedName>
        <fullName evidence="6">Ankyrin</fullName>
    </recommendedName>
</protein>
<dbReference type="SUPFAM" id="SSF48403">
    <property type="entry name" value="Ankyrin repeat"/>
    <property type="match status" value="1"/>
</dbReference>
<dbReference type="InterPro" id="IPR050889">
    <property type="entry name" value="Dendritic_Spine_Reg/Scaffold"/>
</dbReference>
<evidence type="ECO:0000256" key="1">
    <source>
        <dbReference type="ARBA" id="ARBA00022737"/>
    </source>
</evidence>
<dbReference type="PANTHER" id="PTHR24166">
    <property type="entry name" value="ROLLING PEBBLES, ISOFORM B"/>
    <property type="match status" value="1"/>
</dbReference>
<dbReference type="PANTHER" id="PTHR24166:SF48">
    <property type="entry name" value="PROTEIN VAPYRIN"/>
    <property type="match status" value="1"/>
</dbReference>
<dbReference type="RefSeq" id="XP_066717906.1">
    <property type="nucleotide sequence ID" value="XM_066855739.1"/>
</dbReference>
<evidence type="ECO:0000256" key="3">
    <source>
        <dbReference type="PROSITE-ProRule" id="PRU00023"/>
    </source>
</evidence>
<sequence length="591" mass="65205">MEILKFPAELVHEVLFRAALCRDSNHSVKRALRLRLVCKAFAEAVYPALFRSHRLDDAMFNRCFHDAKFIHYGASRHGALGLWHRYLVYRVTGEKDPSVGRFVETRELAQILCEQDASQEQHEVVQTLCWLALDNITRGPYLFRDWGATTYRKYRPNNTNILRRLQKEVAPDHRLNLLAAAVRLNKPSLVRQLLADGHDPTKPNYLFPPAMQVAAECGNESILRLLLDGTSRPQLEPYSIFGAAVGGDLEIMRLVFPAPLPGGPPPTADGSYGRITNHHSFESYLLVYALCATESPLVYEYLTQAWAADARLHSPRYEHLTSHAARGNLAMVRHLLDQGVVAPQRGADDGSSSPGLPLRQACRHGHGAIVDLLLARGADPNHPEDLLARGVRVCGPHKGYEKPLMRAFKAEHTELARLLVAWGAPLQAAAPKLFAYMAEAGYESMLDILRGYGLEPDPGAKYDGGRHYSSTCKTCTTKVVGRACITRGGDPTLAEGYDALSDGNACQEDTIKYTAKTAKGINDSGQTGYCTITMKTDQGCCVNGKCSAQEIALDRQVVKTTDAYSEETIGDVHFSTACPKGTYIQGEMRLT</sequence>
<dbReference type="InterPro" id="IPR002110">
    <property type="entry name" value="Ankyrin_rpt"/>
</dbReference>
<keyword evidence="1" id="KW-0677">Repeat</keyword>
<dbReference type="Proteomes" id="UP001480595">
    <property type="component" value="Unassembled WGS sequence"/>
</dbReference>
<evidence type="ECO:0000313" key="5">
    <source>
        <dbReference type="Proteomes" id="UP001480595"/>
    </source>
</evidence>
<accession>A0ABR1VSZ4</accession>
<gene>
    <name evidence="4" type="ORF">PG994_004330</name>
</gene>
<evidence type="ECO:0000256" key="2">
    <source>
        <dbReference type="ARBA" id="ARBA00023043"/>
    </source>
</evidence>
<evidence type="ECO:0008006" key="6">
    <source>
        <dbReference type="Google" id="ProtNLM"/>
    </source>
</evidence>
<feature type="repeat" description="ANK" evidence="3">
    <location>
        <begin position="353"/>
        <end position="385"/>
    </location>
</feature>
<comment type="caution">
    <text evidence="4">The sequence shown here is derived from an EMBL/GenBank/DDBJ whole genome shotgun (WGS) entry which is preliminary data.</text>
</comment>
<dbReference type="InterPro" id="IPR036770">
    <property type="entry name" value="Ankyrin_rpt-contain_sf"/>
</dbReference>
<keyword evidence="5" id="KW-1185">Reference proteome</keyword>
<organism evidence="4 5">
    <name type="scientific">Apiospora phragmitis</name>
    <dbReference type="NCBI Taxonomy" id="2905665"/>
    <lineage>
        <taxon>Eukaryota</taxon>
        <taxon>Fungi</taxon>
        <taxon>Dikarya</taxon>
        <taxon>Ascomycota</taxon>
        <taxon>Pezizomycotina</taxon>
        <taxon>Sordariomycetes</taxon>
        <taxon>Xylariomycetidae</taxon>
        <taxon>Amphisphaeriales</taxon>
        <taxon>Apiosporaceae</taxon>
        <taxon>Apiospora</taxon>
    </lineage>
</organism>
<dbReference type="Pfam" id="PF13606">
    <property type="entry name" value="Ank_3"/>
    <property type="match status" value="1"/>
</dbReference>